<proteinExistence type="predicted"/>
<evidence type="ECO:0000256" key="1">
    <source>
        <dbReference type="ARBA" id="ARBA00004196"/>
    </source>
</evidence>
<evidence type="ECO:0000256" key="4">
    <source>
        <dbReference type="SAM" id="MobiDB-lite"/>
    </source>
</evidence>
<feature type="compositionally biased region" description="Basic and acidic residues" evidence="4">
    <location>
        <begin position="274"/>
        <end position="283"/>
    </location>
</feature>
<name>A0ABU0L4G8_9BACL</name>
<dbReference type="RefSeq" id="WP_152379339.1">
    <property type="nucleotide sequence ID" value="NZ_CP045298.1"/>
</dbReference>
<feature type="coiled-coil region" evidence="3">
    <location>
        <begin position="86"/>
        <end position="120"/>
    </location>
</feature>
<sequence>MNKKIIVYILLVVALGTGGTLMAMSGKDAVSVAAQQKNTLLAADTVNVAFQGVGGRVNTIEVKEEQQVKKGDVLMTLDPVDQNLQIEKLKTDIAQADVKIKQAKDGLQNQSEKISNSEKQGQLDIQAAEAGESLLNEGTRVEDIQKQKLAIEAAQQSLDAALTGVKTAKTNAEIAQKTVASRQEALDLAQVNYNRVQALYNAGAGTKAELDNAKNQLDNAQIALATAKDQVEIANNQITAASKQSDIAQNGIAQQQTALDKMEAGATAEERQQARIKTEKAKEALNQTSQTRRDVKNSEYNVDLLAQQKQALSVQLKTLELQRGRMVLRASTDGKVSRIVPKMGEIVATGATGVVIETNQLYYDIYVDEDSISQFKAGGKVTSHVVALNKDIQGKVRYITSAPQYTNMRMSRDKGLSDISSFQVRVDVPRTSELLPGMTVEVVTK</sequence>
<dbReference type="InterPro" id="IPR050465">
    <property type="entry name" value="UPF0194_transport"/>
</dbReference>
<dbReference type="EMBL" id="JAUSWA010000032">
    <property type="protein sequence ID" value="MDQ0496178.1"/>
    <property type="molecule type" value="Genomic_DNA"/>
</dbReference>
<evidence type="ECO:0000313" key="6">
    <source>
        <dbReference type="EMBL" id="MDQ0496178.1"/>
    </source>
</evidence>
<protein>
    <submittedName>
        <fullName evidence="6">HlyD family secretion protein</fullName>
    </submittedName>
</protein>
<dbReference type="InterPro" id="IPR058633">
    <property type="entry name" value="EmrA/FarA_HH"/>
</dbReference>
<dbReference type="Gene3D" id="2.40.30.170">
    <property type="match status" value="1"/>
</dbReference>
<evidence type="ECO:0000256" key="3">
    <source>
        <dbReference type="SAM" id="Coils"/>
    </source>
</evidence>
<comment type="caution">
    <text evidence="6">The sequence shown here is derived from an EMBL/GenBank/DDBJ whole genome shotgun (WGS) entry which is preliminary data.</text>
</comment>
<dbReference type="Gene3D" id="2.40.50.100">
    <property type="match status" value="1"/>
</dbReference>
<dbReference type="Proteomes" id="UP001242811">
    <property type="component" value="Unassembled WGS sequence"/>
</dbReference>
<organism evidence="6 7">
    <name type="scientific">Paenibacillus brasilensis</name>
    <dbReference type="NCBI Taxonomy" id="128574"/>
    <lineage>
        <taxon>Bacteria</taxon>
        <taxon>Bacillati</taxon>
        <taxon>Bacillota</taxon>
        <taxon>Bacilli</taxon>
        <taxon>Bacillales</taxon>
        <taxon>Paenibacillaceae</taxon>
        <taxon>Paenibacillus</taxon>
    </lineage>
</organism>
<dbReference type="SUPFAM" id="SSF111369">
    <property type="entry name" value="HlyD-like secretion proteins"/>
    <property type="match status" value="1"/>
</dbReference>
<feature type="region of interest" description="Disordered" evidence="4">
    <location>
        <begin position="274"/>
        <end position="293"/>
    </location>
</feature>
<comment type="subcellular location">
    <subcellularLocation>
        <location evidence="1">Cell envelope</location>
    </subcellularLocation>
</comment>
<feature type="coiled-coil region" evidence="3">
    <location>
        <begin position="203"/>
        <end position="244"/>
    </location>
</feature>
<dbReference type="PRINTS" id="PR01490">
    <property type="entry name" value="RTXTOXIND"/>
</dbReference>
<keyword evidence="2 3" id="KW-0175">Coiled coil</keyword>
<evidence type="ECO:0000313" key="7">
    <source>
        <dbReference type="Proteomes" id="UP001242811"/>
    </source>
</evidence>
<evidence type="ECO:0000259" key="5">
    <source>
        <dbReference type="Pfam" id="PF25885"/>
    </source>
</evidence>
<gene>
    <name evidence="6" type="ORF">QOZ95_004367</name>
</gene>
<reference evidence="6 7" key="1">
    <citation type="submission" date="2023-07" db="EMBL/GenBank/DDBJ databases">
        <title>Genomic Encyclopedia of Type Strains, Phase IV (KMG-IV): sequencing the most valuable type-strain genomes for metagenomic binning, comparative biology and taxonomic classification.</title>
        <authorList>
            <person name="Goeker M."/>
        </authorList>
    </citation>
    <scope>NUCLEOTIDE SEQUENCE [LARGE SCALE GENOMIC DNA]</scope>
    <source>
        <strain evidence="6 7">DSM 14914</strain>
    </source>
</reference>
<accession>A0ABU0L4G8</accession>
<feature type="domain" description="Multidrug export protein EmrA/FarA alpha-helical hairpin" evidence="5">
    <location>
        <begin position="148"/>
        <end position="239"/>
    </location>
</feature>
<dbReference type="Pfam" id="PF25885">
    <property type="entry name" value="HH_EMRA"/>
    <property type="match status" value="1"/>
</dbReference>
<dbReference type="PANTHER" id="PTHR32347:SF23">
    <property type="entry name" value="BLL5650 PROTEIN"/>
    <property type="match status" value="1"/>
</dbReference>
<evidence type="ECO:0000256" key="2">
    <source>
        <dbReference type="ARBA" id="ARBA00023054"/>
    </source>
</evidence>
<dbReference type="PANTHER" id="PTHR32347">
    <property type="entry name" value="EFFLUX SYSTEM COMPONENT YKNX-RELATED"/>
    <property type="match status" value="1"/>
</dbReference>
<dbReference type="Gene3D" id="1.10.287.470">
    <property type="entry name" value="Helix hairpin bin"/>
    <property type="match status" value="1"/>
</dbReference>
<keyword evidence="7" id="KW-1185">Reference proteome</keyword>